<dbReference type="Proteomes" id="UP000483362">
    <property type="component" value="Unassembled WGS sequence"/>
</dbReference>
<feature type="transmembrane region" description="Helical" evidence="1">
    <location>
        <begin position="186"/>
        <end position="207"/>
    </location>
</feature>
<organism evidence="2 3">
    <name type="scientific">Sodaliphilus pleomorphus</name>
    <dbReference type="NCBI Taxonomy" id="2606626"/>
    <lineage>
        <taxon>Bacteria</taxon>
        <taxon>Pseudomonadati</taxon>
        <taxon>Bacteroidota</taxon>
        <taxon>Bacteroidia</taxon>
        <taxon>Bacteroidales</taxon>
        <taxon>Muribaculaceae</taxon>
        <taxon>Sodaliphilus</taxon>
    </lineage>
</organism>
<comment type="caution">
    <text evidence="2">The sequence shown here is derived from an EMBL/GenBank/DDBJ whole genome shotgun (WGS) entry which is preliminary data.</text>
</comment>
<feature type="transmembrane region" description="Helical" evidence="1">
    <location>
        <begin position="354"/>
        <end position="374"/>
    </location>
</feature>
<feature type="transmembrane region" description="Helical" evidence="1">
    <location>
        <begin position="101"/>
        <end position="122"/>
    </location>
</feature>
<keyword evidence="1" id="KW-0472">Membrane</keyword>
<proteinExistence type="predicted"/>
<feature type="transmembrane region" description="Helical" evidence="1">
    <location>
        <begin position="276"/>
        <end position="294"/>
    </location>
</feature>
<feature type="transmembrane region" description="Helical" evidence="1">
    <location>
        <begin position="227"/>
        <end position="247"/>
    </location>
</feature>
<name>A0A6L5XE19_9BACT</name>
<feature type="transmembrane region" description="Helical" evidence="1">
    <location>
        <begin position="328"/>
        <end position="348"/>
    </location>
</feature>
<feature type="transmembrane region" description="Helical" evidence="1">
    <location>
        <begin position="24"/>
        <end position="42"/>
    </location>
</feature>
<evidence type="ECO:0000256" key="1">
    <source>
        <dbReference type="SAM" id="Phobius"/>
    </source>
</evidence>
<evidence type="ECO:0000313" key="3">
    <source>
        <dbReference type="Proteomes" id="UP000483362"/>
    </source>
</evidence>
<gene>
    <name evidence="2" type="ORF">FYJ29_04000</name>
</gene>
<dbReference type="InterPro" id="IPR045691">
    <property type="entry name" value="DUF6056"/>
</dbReference>
<dbReference type="AlphaFoldDB" id="A0A6L5XE19"/>
<reference evidence="2 3" key="1">
    <citation type="submission" date="2019-08" db="EMBL/GenBank/DDBJ databases">
        <title>In-depth cultivation of the pig gut microbiome towards novel bacterial diversity and tailored functional studies.</title>
        <authorList>
            <person name="Wylensek D."/>
            <person name="Hitch T.C.A."/>
            <person name="Clavel T."/>
        </authorList>
    </citation>
    <scope>NUCLEOTIDE SEQUENCE [LARGE SCALE GENOMIC DNA]</scope>
    <source>
        <strain evidence="2 3">Oil-RF-744-WCA-WT-10</strain>
    </source>
</reference>
<protein>
    <submittedName>
        <fullName evidence="2">Uncharacterized protein</fullName>
    </submittedName>
</protein>
<feature type="transmembrane region" description="Helical" evidence="1">
    <location>
        <begin position="300"/>
        <end position="321"/>
    </location>
</feature>
<dbReference type="EMBL" id="VULT01000004">
    <property type="protein sequence ID" value="MSS16932.1"/>
    <property type="molecule type" value="Genomic_DNA"/>
</dbReference>
<feature type="transmembrane region" description="Helical" evidence="1">
    <location>
        <begin position="129"/>
        <end position="147"/>
    </location>
</feature>
<accession>A0A6L5XE19</accession>
<keyword evidence="3" id="KW-1185">Reference proteome</keyword>
<keyword evidence="1" id="KW-0812">Transmembrane</keyword>
<keyword evidence="1" id="KW-1133">Transmembrane helix</keyword>
<sequence length="557" mass="62763">MTKNAYLCIRMWSKLKYWIADNRGYCLTMLVAVAVFGAFNVLTTLKPDDLHFAMIAGSDDKVPIAGWHDLWTSWSTISVSDNGRLANYITQFFSALAGKSWFNVANVVVFALFLHFTGLCITSRQRVPAVVALLTCVMVLLVIPYPGETMLWMCGSLNYLWSATLSVVVIAVVTLPWPWRCGWLQVVAFCLLALVAGWMQESASYPVSFGWLAWMLARRRRPRAGELAALACYVLGAVLITCSPAAWQRLADAGVGGDGSIAATILRHCRVIALRSVRYGMPVLALLVIVATWLKKGGKTVVADCWNWIWLGNVILLFILADPHKQRLYFFYVLTSYVVVARWFYVLLAERHSLMRWATVALAVATVWPAGAAFKALAGYKRGYDHVEALIAASPASCVLRSYDPPYNRWIATNHFDSASFFDYNTLFCRYYGKSSLVFLRPALYERYHRADFLTGGTLAPFASSCPQLASRIYVFRGQDYSILPVDSACIDTRYESRHMELDRQLAQPNSLTYFWLKQRGRFYMIIPPVEADVTRLEIPLLDGGRPVKVVMTRQNR</sequence>
<evidence type="ECO:0000313" key="2">
    <source>
        <dbReference type="EMBL" id="MSS16932.1"/>
    </source>
</evidence>
<dbReference type="RefSeq" id="WP_154328387.1">
    <property type="nucleotide sequence ID" value="NZ_CP045696.1"/>
</dbReference>
<dbReference type="Pfam" id="PF19528">
    <property type="entry name" value="DUF6056"/>
    <property type="match status" value="1"/>
</dbReference>
<feature type="transmembrane region" description="Helical" evidence="1">
    <location>
        <begin position="159"/>
        <end position="179"/>
    </location>
</feature>